<reference evidence="3 4" key="1">
    <citation type="submission" date="2023-02" db="EMBL/GenBank/DDBJ databases">
        <title>LHISI_Scaffold_Assembly.</title>
        <authorList>
            <person name="Stuart O.P."/>
            <person name="Cleave R."/>
            <person name="Magrath M.J.L."/>
            <person name="Mikheyev A.S."/>
        </authorList>
    </citation>
    <scope>NUCLEOTIDE SEQUENCE [LARGE SCALE GENOMIC DNA]</scope>
    <source>
        <strain evidence="3">Daus_M_001</strain>
        <tissue evidence="3">Leg muscle</tissue>
    </source>
</reference>
<dbReference type="Pfam" id="PF00096">
    <property type="entry name" value="zf-C2H2"/>
    <property type="match status" value="2"/>
</dbReference>
<dbReference type="Gene3D" id="3.30.160.60">
    <property type="entry name" value="Classic Zinc Finger"/>
    <property type="match status" value="1"/>
</dbReference>
<evidence type="ECO:0000313" key="3">
    <source>
        <dbReference type="EMBL" id="KAJ8894845.1"/>
    </source>
</evidence>
<dbReference type="InterPro" id="IPR013087">
    <property type="entry name" value="Znf_C2H2_type"/>
</dbReference>
<keyword evidence="1" id="KW-0479">Metal-binding</keyword>
<dbReference type="PROSITE" id="PS00028">
    <property type="entry name" value="ZINC_FINGER_C2H2_1"/>
    <property type="match status" value="1"/>
</dbReference>
<sequence length="82" mass="9604">MVFAGAAMQAQLRKYACSWCMRRYKQASSLGRHMRYECENAGKKKEQVCHVCGKRYFRPDTLTEHIQACHFQFLYNTTQASC</sequence>
<comment type="caution">
    <text evidence="3">The sequence shown here is derived from an EMBL/GenBank/DDBJ whole genome shotgun (WGS) entry which is preliminary data.</text>
</comment>
<keyword evidence="1" id="KW-0862">Zinc</keyword>
<evidence type="ECO:0000259" key="2">
    <source>
        <dbReference type="PROSITE" id="PS50157"/>
    </source>
</evidence>
<dbReference type="InterPro" id="IPR036236">
    <property type="entry name" value="Znf_C2H2_sf"/>
</dbReference>
<proteinExistence type="predicted"/>
<dbReference type="SMART" id="SM00355">
    <property type="entry name" value="ZnF_C2H2"/>
    <property type="match status" value="2"/>
</dbReference>
<feature type="domain" description="C2H2-type" evidence="2">
    <location>
        <begin position="15"/>
        <end position="45"/>
    </location>
</feature>
<dbReference type="PROSITE" id="PS50157">
    <property type="entry name" value="ZINC_FINGER_C2H2_2"/>
    <property type="match status" value="1"/>
</dbReference>
<dbReference type="Proteomes" id="UP001159363">
    <property type="component" value="Chromosome 1"/>
</dbReference>
<keyword evidence="1" id="KW-0863">Zinc-finger</keyword>
<gene>
    <name evidence="3" type="ORF">PR048_000152</name>
</gene>
<dbReference type="SUPFAM" id="SSF57667">
    <property type="entry name" value="beta-beta-alpha zinc fingers"/>
    <property type="match status" value="1"/>
</dbReference>
<protein>
    <recommendedName>
        <fullName evidence="2">C2H2-type domain-containing protein</fullName>
    </recommendedName>
</protein>
<name>A0ABQ9IDU3_9NEOP</name>
<evidence type="ECO:0000313" key="4">
    <source>
        <dbReference type="Proteomes" id="UP001159363"/>
    </source>
</evidence>
<keyword evidence="4" id="KW-1185">Reference proteome</keyword>
<organism evidence="3 4">
    <name type="scientific">Dryococelus australis</name>
    <dbReference type="NCBI Taxonomy" id="614101"/>
    <lineage>
        <taxon>Eukaryota</taxon>
        <taxon>Metazoa</taxon>
        <taxon>Ecdysozoa</taxon>
        <taxon>Arthropoda</taxon>
        <taxon>Hexapoda</taxon>
        <taxon>Insecta</taxon>
        <taxon>Pterygota</taxon>
        <taxon>Neoptera</taxon>
        <taxon>Polyneoptera</taxon>
        <taxon>Phasmatodea</taxon>
        <taxon>Verophasmatodea</taxon>
        <taxon>Anareolatae</taxon>
        <taxon>Phasmatidae</taxon>
        <taxon>Eurycanthinae</taxon>
        <taxon>Dryococelus</taxon>
    </lineage>
</organism>
<accession>A0ABQ9IDU3</accession>
<dbReference type="EMBL" id="JARBHB010000001">
    <property type="protein sequence ID" value="KAJ8894845.1"/>
    <property type="molecule type" value="Genomic_DNA"/>
</dbReference>
<evidence type="ECO:0000256" key="1">
    <source>
        <dbReference type="PROSITE-ProRule" id="PRU00042"/>
    </source>
</evidence>